<organism evidence="2">
    <name type="scientific">marine sediment metagenome</name>
    <dbReference type="NCBI Taxonomy" id="412755"/>
    <lineage>
        <taxon>unclassified sequences</taxon>
        <taxon>metagenomes</taxon>
        <taxon>ecological metagenomes</taxon>
    </lineage>
</organism>
<reference evidence="2" key="1">
    <citation type="journal article" date="2014" name="Front. Microbiol.">
        <title>High frequency of phylogenetically diverse reductive dehalogenase-homologous genes in deep subseafloor sedimentary metagenomes.</title>
        <authorList>
            <person name="Kawai M."/>
            <person name="Futagami T."/>
            <person name="Toyoda A."/>
            <person name="Takaki Y."/>
            <person name="Nishi S."/>
            <person name="Hori S."/>
            <person name="Arai W."/>
            <person name="Tsubouchi T."/>
            <person name="Morono Y."/>
            <person name="Uchiyama I."/>
            <person name="Ito T."/>
            <person name="Fujiyama A."/>
            <person name="Inagaki F."/>
            <person name="Takami H."/>
        </authorList>
    </citation>
    <scope>NUCLEOTIDE SEQUENCE</scope>
    <source>
        <strain evidence="2">Expedition CK06-06</strain>
    </source>
</reference>
<gene>
    <name evidence="2" type="ORF">S12H4_17512</name>
</gene>
<accession>X1T2P4</accession>
<sequence>MKYYLDEDISPKIAKILRKYHLDVVSTHEVGMTQSLDREQMEYAASEGRSIVTRNRDDFIRLTIQFFNELRPHHGVLIVPHTIPGDKFSLIAEALKKYASKHPQGVIMASVQKSMRIPKEMVEEI</sequence>
<dbReference type="AlphaFoldDB" id="X1T2P4"/>
<evidence type="ECO:0000313" key="2">
    <source>
        <dbReference type="EMBL" id="GAI85666.1"/>
    </source>
</evidence>
<dbReference type="EMBL" id="BARW01008570">
    <property type="protein sequence ID" value="GAI85666.1"/>
    <property type="molecule type" value="Genomic_DNA"/>
</dbReference>
<proteinExistence type="predicted"/>
<comment type="caution">
    <text evidence="2">The sequence shown here is derived from an EMBL/GenBank/DDBJ whole genome shotgun (WGS) entry which is preliminary data.</text>
</comment>
<dbReference type="Pfam" id="PF18480">
    <property type="entry name" value="DUF5615"/>
    <property type="match status" value="1"/>
</dbReference>
<protein>
    <recommendedName>
        <fullName evidence="1">DUF5615 domain-containing protein</fullName>
    </recommendedName>
</protein>
<dbReference type="InterPro" id="IPR041049">
    <property type="entry name" value="DUF5615"/>
</dbReference>
<feature type="domain" description="DUF5615" evidence="1">
    <location>
        <begin position="1"/>
        <end position="97"/>
    </location>
</feature>
<feature type="non-terminal residue" evidence="2">
    <location>
        <position position="125"/>
    </location>
</feature>
<evidence type="ECO:0000259" key="1">
    <source>
        <dbReference type="Pfam" id="PF18480"/>
    </source>
</evidence>
<name>X1T2P4_9ZZZZ</name>